<name>A0AAD8C7B3_BIOPF</name>
<organism evidence="1 2">
    <name type="scientific">Biomphalaria pfeifferi</name>
    <name type="common">Bloodfluke planorb</name>
    <name type="synonym">Freshwater snail</name>
    <dbReference type="NCBI Taxonomy" id="112525"/>
    <lineage>
        <taxon>Eukaryota</taxon>
        <taxon>Metazoa</taxon>
        <taxon>Spiralia</taxon>
        <taxon>Lophotrochozoa</taxon>
        <taxon>Mollusca</taxon>
        <taxon>Gastropoda</taxon>
        <taxon>Heterobranchia</taxon>
        <taxon>Euthyneura</taxon>
        <taxon>Panpulmonata</taxon>
        <taxon>Hygrophila</taxon>
        <taxon>Lymnaeoidea</taxon>
        <taxon>Planorbidae</taxon>
        <taxon>Biomphalaria</taxon>
    </lineage>
</organism>
<reference evidence="1" key="2">
    <citation type="submission" date="2023-04" db="EMBL/GenBank/DDBJ databases">
        <authorList>
            <person name="Bu L."/>
            <person name="Lu L."/>
            <person name="Laidemitt M.R."/>
            <person name="Zhang S.M."/>
            <person name="Mutuku M."/>
            <person name="Mkoji G."/>
            <person name="Steinauer M."/>
            <person name="Loker E.S."/>
        </authorList>
    </citation>
    <scope>NUCLEOTIDE SEQUENCE</scope>
    <source>
        <strain evidence="1">KasaAsao</strain>
        <tissue evidence="1">Whole Snail</tissue>
    </source>
</reference>
<proteinExistence type="predicted"/>
<dbReference type="AlphaFoldDB" id="A0AAD8C7B3"/>
<evidence type="ECO:0000313" key="1">
    <source>
        <dbReference type="EMBL" id="KAK0067453.1"/>
    </source>
</evidence>
<keyword evidence="2" id="KW-1185">Reference proteome</keyword>
<gene>
    <name evidence="1" type="ORF">Bpfe_002960</name>
</gene>
<reference evidence="1" key="1">
    <citation type="journal article" date="2023" name="PLoS Negl. Trop. Dis.">
        <title>A genome sequence for Biomphalaria pfeifferi, the major vector snail for the human-infecting parasite Schistosoma mansoni.</title>
        <authorList>
            <person name="Bu L."/>
            <person name="Lu L."/>
            <person name="Laidemitt M.R."/>
            <person name="Zhang S.M."/>
            <person name="Mutuku M."/>
            <person name="Mkoji G."/>
            <person name="Steinauer M."/>
            <person name="Loker E.S."/>
        </authorList>
    </citation>
    <scope>NUCLEOTIDE SEQUENCE</scope>
    <source>
        <strain evidence="1">KasaAsao</strain>
    </source>
</reference>
<comment type="caution">
    <text evidence="1">The sequence shown here is derived from an EMBL/GenBank/DDBJ whole genome shotgun (WGS) entry which is preliminary data.</text>
</comment>
<evidence type="ECO:0000313" key="2">
    <source>
        <dbReference type="Proteomes" id="UP001233172"/>
    </source>
</evidence>
<accession>A0AAD8C7B3</accession>
<dbReference type="EMBL" id="JASAOG010000007">
    <property type="protein sequence ID" value="KAK0067453.1"/>
    <property type="molecule type" value="Genomic_DNA"/>
</dbReference>
<dbReference type="Proteomes" id="UP001233172">
    <property type="component" value="Unassembled WGS sequence"/>
</dbReference>
<protein>
    <submittedName>
        <fullName evidence="1">Uncharacterized protein</fullName>
    </submittedName>
</protein>
<sequence>MFALINIDLCTSVSVAANEAIKAKYFDCLDLHFSSLSDAICTDVAKIIRMCAQISFSHVRPSDIIVKTTDDDTKSFLSRFYLQCNVTIVAFLPERESQAGRSSTLSSWKWLLDLIAIFSYWGLFLL</sequence>